<dbReference type="Proteomes" id="UP000464671">
    <property type="component" value="Segment"/>
</dbReference>
<dbReference type="EMBL" id="MN812239">
    <property type="protein sequence ID" value="QHB40947.1"/>
    <property type="molecule type" value="Genomic_DNA"/>
</dbReference>
<evidence type="ECO:0000313" key="1">
    <source>
        <dbReference type="EMBL" id="QHB40947.1"/>
    </source>
</evidence>
<accession>A0A6B9LG24</accession>
<organism evidence="1 2">
    <name type="scientific">Flavobacterium phage vB_FspS_tant8-1</name>
    <dbReference type="NCBI Taxonomy" id="2686278"/>
    <lineage>
        <taxon>Viruses</taxon>
        <taxon>Duplodnaviria</taxon>
        <taxon>Heunggongvirae</taxon>
        <taxon>Uroviricota</taxon>
        <taxon>Caudoviricetes</taxon>
        <taxon>Tantvirus</taxon>
        <taxon>Tantvirus tant</taxon>
    </lineage>
</organism>
<proteinExistence type="predicted"/>
<gene>
    <name evidence="1" type="ORF">tant81_gp016</name>
</gene>
<reference evidence="1 2" key="1">
    <citation type="journal article" date="2020" name="Viruses">
        <title>Diversity and Host Interactions Among Virulent and Temperate Baltic Sea Flavobacterium Phages.</title>
        <authorList>
            <person name="Nilsson E."/>
            <person name="Bayfield O.W."/>
            <person name="Lundin D."/>
            <person name="Antson A.A."/>
            <person name="Holmfeldt K."/>
        </authorList>
    </citation>
    <scope>NUCLEOTIDE SEQUENCE [LARGE SCALE GENOMIC DNA]</scope>
</reference>
<sequence>MKPFTSEQVKDKFHETNDESNEPRVWGAVFKELKKEQLIIHHGYSKYKNPKGHQRPVSLWISREYSQKQKNCRKANSKTQITLFQ</sequence>
<keyword evidence="2" id="KW-1185">Reference proteome</keyword>
<evidence type="ECO:0000313" key="2">
    <source>
        <dbReference type="Proteomes" id="UP000464671"/>
    </source>
</evidence>
<name>A0A6B9LG24_9CAUD</name>
<protein>
    <submittedName>
        <fullName evidence="1">Uncharacterized protein</fullName>
    </submittedName>
</protein>